<name>A0A914EBW1_9BILA</name>
<protein>
    <submittedName>
        <fullName evidence="2">Uncharacterized protein</fullName>
    </submittedName>
</protein>
<sequence>MSLGNYLSTNIIHKSKSSDDIVGNAKRILQSIKPIPQLILKHADQYERLKINEILAMQKEERRQLLTSSKSAGSLESYENISQERAKAKLTIDLELLLKGRPVLAHLAEMHYATNRNLITLEAFYKILKECGFYEPIIPLLSSISSTFTNKQGLVDYAGFLECLSKASASPSPEIRSPNQLISIPVLPAEKTPLPPVGSLPEDTLFNWTDKEWEKYYLDE</sequence>
<accession>A0A914EBW1</accession>
<keyword evidence="1" id="KW-1185">Reference proteome</keyword>
<dbReference type="Proteomes" id="UP000887540">
    <property type="component" value="Unplaced"/>
</dbReference>
<evidence type="ECO:0000313" key="1">
    <source>
        <dbReference type="Proteomes" id="UP000887540"/>
    </source>
</evidence>
<dbReference type="AlphaFoldDB" id="A0A914EBW1"/>
<proteinExistence type="predicted"/>
<evidence type="ECO:0000313" key="2">
    <source>
        <dbReference type="WBParaSite" id="ACRNAN_scaffold710.g25068.t1"/>
    </source>
</evidence>
<dbReference type="WBParaSite" id="ACRNAN_scaffold710.g25068.t1">
    <property type="protein sequence ID" value="ACRNAN_scaffold710.g25068.t1"/>
    <property type="gene ID" value="ACRNAN_scaffold710.g25068"/>
</dbReference>
<reference evidence="2" key="1">
    <citation type="submission" date="2022-11" db="UniProtKB">
        <authorList>
            <consortium name="WormBaseParasite"/>
        </authorList>
    </citation>
    <scope>IDENTIFICATION</scope>
</reference>
<organism evidence="1 2">
    <name type="scientific">Acrobeloides nanus</name>
    <dbReference type="NCBI Taxonomy" id="290746"/>
    <lineage>
        <taxon>Eukaryota</taxon>
        <taxon>Metazoa</taxon>
        <taxon>Ecdysozoa</taxon>
        <taxon>Nematoda</taxon>
        <taxon>Chromadorea</taxon>
        <taxon>Rhabditida</taxon>
        <taxon>Tylenchina</taxon>
        <taxon>Cephalobomorpha</taxon>
        <taxon>Cephaloboidea</taxon>
        <taxon>Cephalobidae</taxon>
        <taxon>Acrobeloides</taxon>
    </lineage>
</organism>